<accession>A0A1X7T0L3</accession>
<feature type="compositionally biased region" description="Pro residues" evidence="1">
    <location>
        <begin position="47"/>
        <end position="63"/>
    </location>
</feature>
<dbReference type="AlphaFoldDB" id="A0A1X7T0L3"/>
<dbReference type="InParanoid" id="A0A1X7T0L3"/>
<proteinExistence type="predicted"/>
<organism evidence="2">
    <name type="scientific">Amphimedon queenslandica</name>
    <name type="common">Sponge</name>
    <dbReference type="NCBI Taxonomy" id="400682"/>
    <lineage>
        <taxon>Eukaryota</taxon>
        <taxon>Metazoa</taxon>
        <taxon>Porifera</taxon>
        <taxon>Demospongiae</taxon>
        <taxon>Heteroscleromorpha</taxon>
        <taxon>Haplosclerida</taxon>
        <taxon>Niphatidae</taxon>
        <taxon>Amphimedon</taxon>
    </lineage>
</organism>
<evidence type="ECO:0000256" key="1">
    <source>
        <dbReference type="SAM" id="MobiDB-lite"/>
    </source>
</evidence>
<reference evidence="2" key="1">
    <citation type="submission" date="2017-05" db="UniProtKB">
        <authorList>
            <consortium name="EnsemblMetazoa"/>
        </authorList>
    </citation>
    <scope>IDENTIFICATION</scope>
</reference>
<dbReference type="EnsemblMetazoa" id="Aqu2.1.07732_001">
    <property type="protein sequence ID" value="Aqu2.1.07732_001"/>
    <property type="gene ID" value="Aqu2.1.07732"/>
</dbReference>
<name>A0A1X7T0L3_AMPQE</name>
<sequence>MNVLNPRVGGAGAVAMETLIGFTPLPKSKPKATPSTTTPTITTSKQAPPPLTSTLTPPTPPPASIKVATTITTTSGPSIDELLSNTMSGLGDTKPNQHPLTKSDFKSTPPIRGLETRPSPTPVNETYSVSTKAAKVWEKGGEELSGLFKTETSGGTNEISFSPGSDDGFGDFQSVVSNTATSTSVSGNSVTSNAVTSNSVLPSAAGRERVGGGGIQRALPLMTSPAVVNLTSPGQLTQTELYQLLGLIGLAQNRK</sequence>
<protein>
    <submittedName>
        <fullName evidence="2">Uncharacterized protein</fullName>
    </submittedName>
</protein>
<evidence type="ECO:0000313" key="2">
    <source>
        <dbReference type="EnsemblMetazoa" id="Aqu2.1.07732_001"/>
    </source>
</evidence>
<feature type="region of interest" description="Disordered" evidence="1">
    <location>
        <begin position="23"/>
        <end position="127"/>
    </location>
</feature>
<feature type="compositionally biased region" description="Polar residues" evidence="1">
    <location>
        <begin position="67"/>
        <end position="100"/>
    </location>
</feature>
<feature type="compositionally biased region" description="Low complexity" evidence="1">
    <location>
        <begin position="23"/>
        <end position="45"/>
    </location>
</feature>